<dbReference type="InterPro" id="IPR000569">
    <property type="entry name" value="HECT_dom"/>
</dbReference>
<gene>
    <name evidence="11" type="ORF">EHS24_008407</name>
</gene>
<dbReference type="Pfam" id="PF06025">
    <property type="entry name" value="DUF913"/>
    <property type="match status" value="1"/>
</dbReference>
<dbReference type="SUPFAM" id="SSF46934">
    <property type="entry name" value="UBA-like"/>
    <property type="match status" value="1"/>
</dbReference>
<feature type="compositionally biased region" description="Acidic residues" evidence="8">
    <location>
        <begin position="2011"/>
        <end position="2028"/>
    </location>
</feature>
<evidence type="ECO:0000256" key="7">
    <source>
        <dbReference type="PROSITE-ProRule" id="PRU00104"/>
    </source>
</evidence>
<evidence type="ECO:0000256" key="3">
    <source>
        <dbReference type="ARBA" id="ARBA00012485"/>
    </source>
</evidence>
<dbReference type="InterPro" id="IPR025527">
    <property type="entry name" value="HUWE1/Rev1_UBM"/>
</dbReference>
<dbReference type="STRING" id="105984.A0A427XQ51"/>
<dbReference type="InterPro" id="IPR010309">
    <property type="entry name" value="E3_Ub_ligase_DUF908"/>
</dbReference>
<comment type="similarity">
    <text evidence="6">Belongs to the UPL family. TOM1/PTR1 subfamily.</text>
</comment>
<evidence type="ECO:0000256" key="2">
    <source>
        <dbReference type="ARBA" id="ARBA00004906"/>
    </source>
</evidence>
<dbReference type="EC" id="2.3.2.26" evidence="3"/>
<dbReference type="Pfam" id="PF00632">
    <property type="entry name" value="HECT"/>
    <property type="match status" value="1"/>
</dbReference>
<dbReference type="GO" id="GO:0005737">
    <property type="term" value="C:cytoplasm"/>
    <property type="evidence" value="ECO:0007669"/>
    <property type="project" value="TreeGrafter"/>
</dbReference>
<dbReference type="FunFam" id="3.30.2410.10:FF:000009">
    <property type="entry name" value="Probable E3 ubiquitin-protein ligase HECTD2"/>
    <property type="match status" value="1"/>
</dbReference>
<evidence type="ECO:0000259" key="10">
    <source>
        <dbReference type="PROSITE" id="PS50237"/>
    </source>
</evidence>
<dbReference type="Gene3D" id="3.30.2160.10">
    <property type="entry name" value="Hect, E3 ligase catalytic domain"/>
    <property type="match status" value="1"/>
</dbReference>
<dbReference type="InterPro" id="IPR015940">
    <property type="entry name" value="UBA"/>
</dbReference>
<dbReference type="InterPro" id="IPR010314">
    <property type="entry name" value="E3_Ub_ligase_DUF913"/>
</dbReference>
<keyword evidence="12" id="KW-1185">Reference proteome</keyword>
<dbReference type="PANTHER" id="PTHR11254">
    <property type="entry name" value="HECT DOMAIN UBIQUITIN-PROTEIN LIGASE"/>
    <property type="match status" value="1"/>
</dbReference>
<feature type="compositionally biased region" description="Acidic residues" evidence="8">
    <location>
        <begin position="2044"/>
        <end position="2128"/>
    </location>
</feature>
<dbReference type="EMBL" id="RSCE01000007">
    <property type="protein sequence ID" value="RSH80976.1"/>
    <property type="molecule type" value="Genomic_DNA"/>
</dbReference>
<feature type="region of interest" description="Disordered" evidence="8">
    <location>
        <begin position="2403"/>
        <end position="2495"/>
    </location>
</feature>
<dbReference type="InterPro" id="IPR035983">
    <property type="entry name" value="Hect_E3_ubiquitin_ligase"/>
</dbReference>
<feature type="compositionally biased region" description="Acidic residues" evidence="8">
    <location>
        <begin position="2450"/>
        <end position="2488"/>
    </location>
</feature>
<feature type="active site" description="Glycyl thioester intermediate" evidence="7">
    <location>
        <position position="3516"/>
    </location>
</feature>
<comment type="catalytic activity">
    <reaction evidence="1">
        <text>S-ubiquitinyl-[E2 ubiquitin-conjugating enzyme]-L-cysteine + [acceptor protein]-L-lysine = [E2 ubiquitin-conjugating enzyme]-L-cysteine + N(6)-ubiquitinyl-[acceptor protein]-L-lysine.</text>
        <dbReference type="EC" id="2.3.2.26"/>
    </reaction>
</comment>
<comment type="pathway">
    <text evidence="2">Protein modification; protein ubiquitination.</text>
</comment>
<reference evidence="11 12" key="1">
    <citation type="submission" date="2018-11" db="EMBL/GenBank/DDBJ databases">
        <title>Genome sequence of Apiotrichum porosum DSM 27194.</title>
        <authorList>
            <person name="Aliyu H."/>
            <person name="Gorte O."/>
            <person name="Ochsenreither K."/>
        </authorList>
    </citation>
    <scope>NUCLEOTIDE SEQUENCE [LARGE SCALE GENOMIC DNA]</scope>
    <source>
        <strain evidence="11 12">DSM 27194</strain>
    </source>
</reference>
<dbReference type="Gene3D" id="3.90.1750.10">
    <property type="entry name" value="Hect, E3 ligase catalytic domains"/>
    <property type="match status" value="1"/>
</dbReference>
<dbReference type="Pfam" id="PF06012">
    <property type="entry name" value="DUF908"/>
    <property type="match status" value="1"/>
</dbReference>
<dbReference type="InterPro" id="IPR016024">
    <property type="entry name" value="ARM-type_fold"/>
</dbReference>
<dbReference type="RefSeq" id="XP_028475695.1">
    <property type="nucleotide sequence ID" value="XM_028623721.1"/>
</dbReference>
<dbReference type="Pfam" id="PF00627">
    <property type="entry name" value="UBA"/>
    <property type="match status" value="1"/>
</dbReference>
<dbReference type="SMART" id="SM00119">
    <property type="entry name" value="HECTc"/>
    <property type="match status" value="1"/>
</dbReference>
<comment type="caution">
    <text evidence="11">The sequence shown here is derived from an EMBL/GenBank/DDBJ whole genome shotgun (WGS) entry which is preliminary data.</text>
</comment>
<evidence type="ECO:0000256" key="6">
    <source>
        <dbReference type="ARBA" id="ARBA00034494"/>
    </source>
</evidence>
<dbReference type="Gene3D" id="1.10.8.10">
    <property type="entry name" value="DNA helicase RuvA subunit, C-terminal domain"/>
    <property type="match status" value="1"/>
</dbReference>
<feature type="compositionally biased region" description="Low complexity" evidence="8">
    <location>
        <begin position="2867"/>
        <end position="2914"/>
    </location>
</feature>
<proteinExistence type="inferred from homology"/>
<dbReference type="PANTHER" id="PTHR11254:SF67">
    <property type="entry name" value="E3 UBIQUITIN-PROTEIN LIGASE HUWE1"/>
    <property type="match status" value="1"/>
</dbReference>
<dbReference type="Pfam" id="PF14377">
    <property type="entry name" value="UBM"/>
    <property type="match status" value="2"/>
</dbReference>
<feature type="region of interest" description="Disordered" evidence="8">
    <location>
        <begin position="2862"/>
        <end position="2914"/>
    </location>
</feature>
<dbReference type="Proteomes" id="UP000279236">
    <property type="component" value="Unassembled WGS sequence"/>
</dbReference>
<feature type="compositionally biased region" description="Low complexity" evidence="8">
    <location>
        <begin position="1303"/>
        <end position="1360"/>
    </location>
</feature>
<evidence type="ECO:0000313" key="12">
    <source>
        <dbReference type="Proteomes" id="UP000279236"/>
    </source>
</evidence>
<dbReference type="FunFam" id="3.30.2160.10:FF:000001">
    <property type="entry name" value="E3 ubiquitin-protein ligase NEDD4-like"/>
    <property type="match status" value="1"/>
</dbReference>
<name>A0A427XQ51_9TREE</name>
<evidence type="ECO:0000256" key="8">
    <source>
        <dbReference type="SAM" id="MobiDB-lite"/>
    </source>
</evidence>
<dbReference type="SMART" id="SM00165">
    <property type="entry name" value="UBA"/>
    <property type="match status" value="1"/>
</dbReference>
<dbReference type="PROSITE" id="PS50030">
    <property type="entry name" value="UBA"/>
    <property type="match status" value="1"/>
</dbReference>
<dbReference type="CDD" id="cd00078">
    <property type="entry name" value="HECTc"/>
    <property type="match status" value="1"/>
</dbReference>
<evidence type="ECO:0000256" key="1">
    <source>
        <dbReference type="ARBA" id="ARBA00000885"/>
    </source>
</evidence>
<dbReference type="SUPFAM" id="SSF48371">
    <property type="entry name" value="ARM repeat"/>
    <property type="match status" value="1"/>
</dbReference>
<feature type="compositionally biased region" description="Basic and acidic residues" evidence="8">
    <location>
        <begin position="1683"/>
        <end position="1708"/>
    </location>
</feature>
<dbReference type="SUPFAM" id="SSF56204">
    <property type="entry name" value="Hect, E3 ligase catalytic domain"/>
    <property type="match status" value="1"/>
</dbReference>
<evidence type="ECO:0000256" key="4">
    <source>
        <dbReference type="ARBA" id="ARBA00022679"/>
    </source>
</evidence>
<feature type="region of interest" description="Disordered" evidence="8">
    <location>
        <begin position="939"/>
        <end position="968"/>
    </location>
</feature>
<dbReference type="UniPathway" id="UPA00143"/>
<dbReference type="GO" id="GO:0005634">
    <property type="term" value="C:nucleus"/>
    <property type="evidence" value="ECO:0007669"/>
    <property type="project" value="TreeGrafter"/>
</dbReference>
<dbReference type="InterPro" id="IPR009060">
    <property type="entry name" value="UBA-like_sf"/>
</dbReference>
<protein>
    <recommendedName>
        <fullName evidence="3">HECT-type E3 ubiquitin transferase</fullName>
        <ecNumber evidence="3">2.3.2.26</ecNumber>
    </recommendedName>
</protein>
<sequence length="3548" mass="389772">MRIRKSTRKVAPPPPDVDRLIKRITASTDEDLVSVLRPVQIWRFARGDMHAWVSVTQQLVRILTNMRDRYAFGAGSKTACKLQLGEFTPEDKDLVLECLRFIRLLMENCTNRKLFEGYDVINDLLLTNDLDVLEAALFVLLRPLQQYLNNMPTSSELSSSIRARLLALSRGWDRLALGGTDLVAYASSEQPLELSDDVAQLQLQFYPPIDAVSAPPALDLSPVKPTHHLSTHGSALETPTRPTLATARSESRVAVTPLPAKVAPAVDSTMVTVDLGNVAETMPSDYLARLNKLADEYRMETDDQLSALNKIRVIVLTKDRDVRRQLLSCRLMALACFTNFSTEEAVQSSIFLYEPELVNQMAELLILERGVGDSVAASAILALDSASRHRQEVLTSINAHVSHGIIMNLLRSVAHKLSQGEEVHHELVDALIGFVAYINQIPFNGNLLVGAGLIPVLLEMLDTKGDRRVLYIPRACGLLDSALYQHPLAQNAFTAADGLNVFVSKIRAEIQMIQAEPIPEDNELESRDSLIAFNTQGLKAELRSIYRMLQSPGGTEAFRNVVDSDLPKSLKRIFTNGEPFGARNYSVAINIMSTIVHNEPTSLSILQEMQLPQTLYKELEANMPDTFEVAYALPTAIGAICLNGPGLQDTLDHFDVVSNLIKVAIAWKVEENERDNVATIGAALDELIRHHPQLRPKLLESVMGILREAIEAGEQFRPSPSEVNEYAVDPATVDTSMEVDMSASQDVTGATMNAPLTKLTNILKLLTGLLRNSTMCRDFIKDGGLDLVLCIADLPCIPVRFSPTEAAVAIPAVLRAIGEHDHIQLTERMVKAVKEDLERLPELWKDDNARSYWWAMLSEDGTTDDHARLRRAAGLAMRLSFLSEYLSLPFGSQRTGTALIKTLGVTSGSDLVSNLGLLHRVALQEHVIMKSYKADKPAEDAPVADAPAAAPSTETPAEGASAEASTAAGAELPVNPTIQVVEASTEETSPTDVAKKVPPTRAGTVKTLVTRIHAILTKFFKASIRLIYNKRMPEAAYKQESAALAEVVSDIIIGHLTFPEHAFGIDTVSLGLSTILLFDERGAEGYISTTLFIPFDKKGGMGVMLGNIRRIVAQLDKMPDVPTEERTTQQRDQIAQCHAGIRIVVSVLNAFASPRSIIESPQTHVIEQREMSLPANKRFSSMNTFVRIRRDILPISRHIWMAEWLPTLPHNMLRLAIATFLEIMAGQHEEVEARVPMPEPEQPAVVRPAFHTRPQLTADPARVAQLVDMGFGRNSAERALLRARNNVATATDLLLSMPHLFPEEPTTPAEPEAAAGDAAAAAPGAEASAAAPGDAPTTTVTTPPNEETGAPSAAEASSSAEAREAAMDVDPVPSPSTVYESQREELKKLRHEARPDLAPRALQLLDRVEDLVNDLLPAFPSGVEGANFVIDRIDEASKEEPRRNGAISARLRLFCVFARKPPPIELPVADSKRAMETIMALNVDTATPHPTYLATYLLAAESIFLMAYTVKDAKLGDEEPIPVVRAADFGDAPDRLLQICHNTLSAENVSREEMMSVLRLTTILTRHDTKRCGPELVSHVLSAFKKADSKLAGCQPFLAMIARHAFDTKDTLRDVMRREIREWMTPQRNKVTDVNHFVRQLRQMAFRDPESFMDAVSHECALVSPSPPQSVYHVRAIDQATTEEGKGKGKEGKGKDQDGKDIAKDKETGPAANDPFKSSTLDTFETHPVMDVLLGELGKSMRIIQQEEAAKRAGTERSAEATQAATQAAAEAYAYAGLIISLITELVGSYFSAKKAFVAGLRHGALYGAGKGKVGIAAIISDFICCVTLGDVQEKISGSNGADEVRRLSLSSWASSLVVALCAHLTPTTDLKEVPEDLSAVRKAVLDGIAKALKDSTHSHLDLNSRYGRLWALGELIFRLLTARPSVIPRPTDDSSLHLAKTMLEKNFVSLMTSAVSEIDLNYPDIRNVLISLLKALEHLTKISIKWGKSDKKKDGEEQGVDDQEEHHDDSETDDESDVTMSDDDGDQTPDLYRNSALGILGGDMDDDVDEDMDEEDMEDEEDLMEAFVDDMDHDMDDDEQDTEPSDDDDDDDDGDEDDMEGDWSTEDDGEDHDEDEPVVEIGAELEDMEDGVPWDEEGMMEGDDQEFDSEGEEEDGFMENEFVAGLDMEDGEDEMDDYDEDGEGYDEIDVMDGLPGSNGMRHHSSGRSAAMGHWGWQEPTLSSEIRGRPSLRDDIAAASLFGLPPRTSADNTQHPLLAGSRGSAIPGRTSTNPFGSLSNLNDLIASIEGLGGPQAVQFLENIVHHSRHAGAETIRVDLAHRQDGGFGLSIGGRSFNVAPPSSPRLPSTPEELQMEYKPRPTLQRWLEEANFFPYSSAEQIALLVVHLINRLMPAARKVAEEEAERQRKADEEAAAAEAKRREEEAALPTTIPLPDTRPTSALAGSSSDIGDEDIEMAFDDEDDDEDDSEDDDDESSEGDEEGDEAEEPAGPRVTIVIHGEEVDITDTGIDLEFLQALPEDMRADVVEQHLREQNRLTQPAASNVPSSSQINAEFLNALPPDIRAEVIMQESIDHSRRQPRIERDMFSAANPVPADLPAELRDMISGPASDLLNMLARDIGLPPPPGIAAAIAMPAPPRVKRDAIQLLDKPGIASLVRLLFFPEALRKGYLLRTLVHLCENSKTRVDLLNLLLSIVQDGSGDLPAVDRSFQQMSLRGLAATPKAAAQTPKGKEVQTPGTALTSGLFTHLQNDHIPTFIAQRCFEALSYIVGSNHQAVTYFLTEHEQPVGLRKPISKKGKGKEKFLPQTKFPIVILIGLLDRPNLLKTPGMMESLTGLLAAITKPLATLANKDKDPKAITDAAEAEAAKPPADNAAEGAPASTVTAPAAAGSAPPAVPSATATGPEAAAADGAPSTAVATTKPAVPELKAPVIPNSVLRLVVNCLTIGDCSSRTFSQTLVVLQNLSCIPNAKAILVEELCTRSQQLGATIQEELKELATVLADKDHELSPTVLAKFSPASSSQAQLLRLLKTLDYLYSRKATEANKNRGELSESEQQALDIYQKFDFSNMWRQLGDCLTLAEERESTEQIAAVLLPLVEALMVVSKHTQTTPAADAMSPLLSPTTPPPTDLFFSFTTTHRKVLNAIVRNNPSLMNGSFSLLIANPRVLEFDNKRNWFFLKLKRKRDQLAYPTLHLNVRRQYVFQDSFSALLHRPGDEVKYGKINVKFINEDGVDAGGVTREWFHVLAQQIFDPNFALFEPCAADKQTYQPNKHSSVVDDHLSFFKFVGRVIGKAIFDSRLLDAYFSRAFYKQILGRSVDMRDLESVDPEFHKSLQWMLDNDITDIIDQEFTIEDDSFGEKKIVELKPGGTTIPVTEENKAEYVRLVCAYRMENSIKEQMNAFLTGFYEIIPRHFIQIFEPDQLELLISGITTIDVDELKNSTQMSGWKSSDPEISWFWRALRSFSQEERSRFLMFVTSSSRVPLGGFSQLQGSSGTQPFQIQKLYGKEGILPQASTCFNLLLLPKYTSYEHLRERLLFAVTETSGFGKA</sequence>
<keyword evidence="4" id="KW-0808">Transferase</keyword>
<feature type="compositionally biased region" description="Polar residues" evidence="8">
    <location>
        <begin position="2438"/>
        <end position="2449"/>
    </location>
</feature>
<dbReference type="Gene3D" id="3.30.2410.10">
    <property type="entry name" value="Hect, E3 ligase catalytic domain"/>
    <property type="match status" value="1"/>
</dbReference>
<dbReference type="PROSITE" id="PS50237">
    <property type="entry name" value="HECT"/>
    <property type="match status" value="1"/>
</dbReference>
<evidence type="ECO:0000313" key="11">
    <source>
        <dbReference type="EMBL" id="RSH80976.1"/>
    </source>
</evidence>
<feature type="compositionally biased region" description="Basic and acidic residues" evidence="8">
    <location>
        <begin position="2403"/>
        <end position="2425"/>
    </location>
</feature>
<accession>A0A427XQ51</accession>
<feature type="domain" description="UBA" evidence="9">
    <location>
        <begin position="1257"/>
        <end position="1297"/>
    </location>
</feature>
<dbReference type="GeneID" id="39592950"/>
<feature type="region of interest" description="Disordered" evidence="8">
    <location>
        <begin position="1680"/>
        <end position="1720"/>
    </location>
</feature>
<feature type="region of interest" description="Disordered" evidence="8">
    <location>
        <begin position="1989"/>
        <end position="2128"/>
    </location>
</feature>
<feature type="domain" description="HECT" evidence="10">
    <location>
        <begin position="3212"/>
        <end position="3548"/>
    </location>
</feature>
<keyword evidence="5 7" id="KW-0833">Ubl conjugation pathway</keyword>
<evidence type="ECO:0000256" key="5">
    <source>
        <dbReference type="ARBA" id="ARBA00022786"/>
    </source>
</evidence>
<dbReference type="InterPro" id="IPR050409">
    <property type="entry name" value="E3_ubiq-protein_ligase"/>
</dbReference>
<organism evidence="11 12">
    <name type="scientific">Apiotrichum porosum</name>
    <dbReference type="NCBI Taxonomy" id="105984"/>
    <lineage>
        <taxon>Eukaryota</taxon>
        <taxon>Fungi</taxon>
        <taxon>Dikarya</taxon>
        <taxon>Basidiomycota</taxon>
        <taxon>Agaricomycotina</taxon>
        <taxon>Tremellomycetes</taxon>
        <taxon>Trichosporonales</taxon>
        <taxon>Trichosporonaceae</taxon>
        <taxon>Apiotrichum</taxon>
    </lineage>
</organism>
<dbReference type="GO" id="GO:0006511">
    <property type="term" value="P:ubiquitin-dependent protein catabolic process"/>
    <property type="evidence" value="ECO:0007669"/>
    <property type="project" value="TreeGrafter"/>
</dbReference>
<dbReference type="GO" id="GO:0000209">
    <property type="term" value="P:protein polyubiquitination"/>
    <property type="evidence" value="ECO:0007669"/>
    <property type="project" value="TreeGrafter"/>
</dbReference>
<feature type="compositionally biased region" description="Low complexity" evidence="8">
    <location>
        <begin position="940"/>
        <end position="968"/>
    </location>
</feature>
<dbReference type="FunFam" id="3.90.1750.10:FF:000003">
    <property type="entry name" value="E3 ubiquitin-protein ligase UPL1"/>
    <property type="match status" value="1"/>
</dbReference>
<dbReference type="OrthoDB" id="8068875at2759"/>
<evidence type="ECO:0000259" key="9">
    <source>
        <dbReference type="PROSITE" id="PS50030"/>
    </source>
</evidence>
<dbReference type="GO" id="GO:0061630">
    <property type="term" value="F:ubiquitin protein ligase activity"/>
    <property type="evidence" value="ECO:0007669"/>
    <property type="project" value="UniProtKB-EC"/>
</dbReference>
<feature type="region of interest" description="Disordered" evidence="8">
    <location>
        <begin position="1300"/>
        <end position="1384"/>
    </location>
</feature>